<dbReference type="EMBL" id="JACWUN010000005">
    <property type="protein sequence ID" value="MBD1400275.1"/>
    <property type="molecule type" value="Genomic_DNA"/>
</dbReference>
<evidence type="ECO:0000313" key="2">
    <source>
        <dbReference type="EMBL" id="MBD1400275.1"/>
    </source>
</evidence>
<organism evidence="2 3">
    <name type="scientific">Pelovirga terrestris</name>
    <dbReference type="NCBI Taxonomy" id="2771352"/>
    <lineage>
        <taxon>Bacteria</taxon>
        <taxon>Pseudomonadati</taxon>
        <taxon>Thermodesulfobacteriota</taxon>
        <taxon>Desulfuromonadia</taxon>
        <taxon>Geobacterales</taxon>
        <taxon>Geobacteraceae</taxon>
        <taxon>Pelovirga</taxon>
    </lineage>
</organism>
<comment type="caution">
    <text evidence="2">The sequence shown here is derived from an EMBL/GenBank/DDBJ whole genome shotgun (WGS) entry which is preliminary data.</text>
</comment>
<evidence type="ECO:0000259" key="1">
    <source>
        <dbReference type="Pfam" id="PF08349"/>
    </source>
</evidence>
<feature type="domain" description="DUF1722" evidence="1">
    <location>
        <begin position="195"/>
        <end position="311"/>
    </location>
</feature>
<reference evidence="2" key="1">
    <citation type="submission" date="2020-09" db="EMBL/GenBank/DDBJ databases">
        <title>Pelobacter alkaliphilus sp. nov., a novel anaerobic arsenate-reducing bacterium from terrestrial mud volcano.</title>
        <authorList>
            <person name="Khomyakova M.A."/>
            <person name="Merkel A.Y."/>
            <person name="Slobodkin A.I."/>
        </authorList>
    </citation>
    <scope>NUCLEOTIDE SEQUENCE</scope>
    <source>
        <strain evidence="2">M08fum</strain>
    </source>
</reference>
<dbReference type="RefSeq" id="WP_191154557.1">
    <property type="nucleotide sequence ID" value="NZ_JACWUN010000005.1"/>
</dbReference>
<dbReference type="InterPro" id="IPR017087">
    <property type="entry name" value="UCP037004"/>
</dbReference>
<dbReference type="InterPro" id="IPR007553">
    <property type="entry name" value="2-thiour_desulf"/>
</dbReference>
<proteinExistence type="predicted"/>
<dbReference type="PANTHER" id="PTHR30087">
    <property type="entry name" value="INNER MEMBRANE PROTEIN"/>
    <property type="match status" value="1"/>
</dbReference>
<protein>
    <submittedName>
        <fullName evidence="2">DUF523 and DUF1722 domain-containing protein</fullName>
    </submittedName>
</protein>
<name>A0A8J6UI58_9BACT</name>
<accession>A0A8J6UI58</accession>
<dbReference type="PANTHER" id="PTHR30087:SF0">
    <property type="entry name" value="INNER MEMBRANE PROTEIN"/>
    <property type="match status" value="1"/>
</dbReference>
<dbReference type="PIRSF" id="PIRSF037004">
    <property type="entry name" value="UCP037004"/>
    <property type="match status" value="1"/>
</dbReference>
<dbReference type="InterPro" id="IPR013560">
    <property type="entry name" value="DUF1722"/>
</dbReference>
<keyword evidence="3" id="KW-1185">Reference proteome</keyword>
<evidence type="ECO:0000313" key="3">
    <source>
        <dbReference type="Proteomes" id="UP000632828"/>
    </source>
</evidence>
<dbReference type="AlphaFoldDB" id="A0A8J6UI58"/>
<dbReference type="Pfam" id="PF08349">
    <property type="entry name" value="DUF1722"/>
    <property type="match status" value="1"/>
</dbReference>
<dbReference type="Proteomes" id="UP000632828">
    <property type="component" value="Unassembled WGS sequence"/>
</dbReference>
<gene>
    <name evidence="2" type="ORF">ICT70_06295</name>
</gene>
<dbReference type="Pfam" id="PF04463">
    <property type="entry name" value="2-thiour_desulf"/>
    <property type="match status" value="1"/>
</dbReference>
<sequence length="320" mass="37268">MDDKNDKIRLGISSCLLGAQVRYDGGHQLDRFLRDVLGDYVEYVPVCPEVEVGLPIPRDTLRLVENAEQQVRLVFSRSGEDITERMEGWARERVRQLEKEQLDGFVFKAKSPSSGMERVKLYDRNGVPKKVGVGVFARHFMEHFPLLPVEEDGRLNDPRLRENFITAIFVLKRWRQLLAAGFGLGRLVEFHTRHKLLIMAHSPQHYRQMGKLVAAGKDFSLTELRENYLAELVAALRLKTTVKKQVNVMQHILGYFKRRLAADEKQEVLELMEHYRQGLVPLIVPLTLLNHFVRKYDQAYLRQQYYLNPHPKELKLLNQI</sequence>